<feature type="compositionally biased region" description="Basic residues" evidence="1">
    <location>
        <begin position="108"/>
        <end position="121"/>
    </location>
</feature>
<feature type="compositionally biased region" description="Polar residues" evidence="1">
    <location>
        <begin position="467"/>
        <end position="477"/>
    </location>
</feature>
<evidence type="ECO:0000313" key="4">
    <source>
        <dbReference type="Proteomes" id="UP000007110"/>
    </source>
</evidence>
<dbReference type="OMA" id="QGPNVHP"/>
<dbReference type="AlphaFoldDB" id="A0A7M7PL95"/>
<feature type="compositionally biased region" description="Polar residues" evidence="1">
    <location>
        <begin position="427"/>
        <end position="439"/>
    </location>
</feature>
<dbReference type="Gene3D" id="3.40.50.1010">
    <property type="entry name" value="5'-nuclease"/>
    <property type="match status" value="1"/>
</dbReference>
<dbReference type="InterPro" id="IPR052626">
    <property type="entry name" value="SWT1_Regulator"/>
</dbReference>
<dbReference type="SMART" id="SM00670">
    <property type="entry name" value="PINc"/>
    <property type="match status" value="1"/>
</dbReference>
<dbReference type="GeneID" id="115919035"/>
<feature type="compositionally biased region" description="Basic and acidic residues" evidence="1">
    <location>
        <begin position="38"/>
        <end position="54"/>
    </location>
</feature>
<feature type="region of interest" description="Disordered" evidence="1">
    <location>
        <begin position="23"/>
        <end position="208"/>
    </location>
</feature>
<name>A0A7M7PL95_STRPU</name>
<feature type="compositionally biased region" description="Basic and acidic residues" evidence="1">
    <location>
        <begin position="440"/>
        <end position="453"/>
    </location>
</feature>
<dbReference type="OrthoDB" id="548295at2759"/>
<evidence type="ECO:0000256" key="1">
    <source>
        <dbReference type="SAM" id="MobiDB-lite"/>
    </source>
</evidence>
<accession>A0A7M7PL95</accession>
<dbReference type="InterPro" id="IPR029060">
    <property type="entry name" value="PIN-like_dom_sf"/>
</dbReference>
<feature type="compositionally biased region" description="Polar residues" evidence="1">
    <location>
        <begin position="507"/>
        <end position="517"/>
    </location>
</feature>
<feature type="domain" description="WW" evidence="2">
    <location>
        <begin position="1"/>
        <end position="34"/>
    </location>
</feature>
<feature type="compositionally biased region" description="Basic and acidic residues" evidence="1">
    <location>
        <begin position="523"/>
        <end position="546"/>
    </location>
</feature>
<reference evidence="3" key="2">
    <citation type="submission" date="2021-01" db="UniProtKB">
        <authorList>
            <consortium name="EnsemblMetazoa"/>
        </authorList>
    </citation>
    <scope>IDENTIFICATION</scope>
</reference>
<dbReference type="EnsemblMetazoa" id="XM_030997537">
    <property type="protein sequence ID" value="XP_030853397"/>
    <property type="gene ID" value="LOC115919035"/>
</dbReference>
<dbReference type="GO" id="GO:0005634">
    <property type="term" value="C:nucleus"/>
    <property type="evidence" value="ECO:0000318"/>
    <property type="project" value="GO_Central"/>
</dbReference>
<feature type="compositionally biased region" description="Polar residues" evidence="1">
    <location>
        <begin position="484"/>
        <end position="498"/>
    </location>
</feature>
<dbReference type="RefSeq" id="XP_030853397.1">
    <property type="nucleotide sequence ID" value="XM_030997537.1"/>
</dbReference>
<dbReference type="Proteomes" id="UP000007110">
    <property type="component" value="Unassembled WGS sequence"/>
</dbReference>
<dbReference type="InterPro" id="IPR001202">
    <property type="entry name" value="WW_dom"/>
</dbReference>
<dbReference type="CDD" id="cd18727">
    <property type="entry name" value="PIN_Swt1-like"/>
    <property type="match status" value="1"/>
</dbReference>
<dbReference type="Gene3D" id="2.20.70.10">
    <property type="match status" value="1"/>
</dbReference>
<dbReference type="InterPro" id="IPR002716">
    <property type="entry name" value="PIN_dom"/>
</dbReference>
<dbReference type="SMART" id="SM00456">
    <property type="entry name" value="WW"/>
    <property type="match status" value="1"/>
</dbReference>
<dbReference type="PANTHER" id="PTHR16161">
    <property type="entry name" value="TRANSCRIPTIONAL PROTEIN SWT1"/>
    <property type="match status" value="1"/>
</dbReference>
<evidence type="ECO:0000259" key="2">
    <source>
        <dbReference type="PROSITE" id="PS50020"/>
    </source>
</evidence>
<dbReference type="SUPFAM" id="SSF88723">
    <property type="entry name" value="PIN domain-like"/>
    <property type="match status" value="1"/>
</dbReference>
<protein>
    <recommendedName>
        <fullName evidence="2">WW domain-containing protein</fullName>
    </recommendedName>
</protein>
<evidence type="ECO:0000313" key="3">
    <source>
        <dbReference type="EnsemblMetazoa" id="XP_030853397"/>
    </source>
</evidence>
<dbReference type="Pfam" id="PF13638">
    <property type="entry name" value="PIN_4"/>
    <property type="match status" value="1"/>
</dbReference>
<keyword evidence="4" id="KW-1185">Reference proteome</keyword>
<dbReference type="PROSITE" id="PS50020">
    <property type="entry name" value="WW_DOMAIN_2"/>
    <property type="match status" value="1"/>
</dbReference>
<dbReference type="InParanoid" id="A0A7M7PL95"/>
<proteinExistence type="predicted"/>
<dbReference type="KEGG" id="spu:115919035"/>
<reference evidence="4" key="1">
    <citation type="submission" date="2015-02" db="EMBL/GenBank/DDBJ databases">
        <title>Genome sequencing for Strongylocentrotus purpuratus.</title>
        <authorList>
            <person name="Murali S."/>
            <person name="Liu Y."/>
            <person name="Vee V."/>
            <person name="English A."/>
            <person name="Wang M."/>
            <person name="Skinner E."/>
            <person name="Han Y."/>
            <person name="Muzny D.M."/>
            <person name="Worley K.C."/>
            <person name="Gibbs R.A."/>
        </authorList>
    </citation>
    <scope>NUCLEOTIDE SEQUENCE</scope>
</reference>
<dbReference type="CDD" id="cd00201">
    <property type="entry name" value="WW"/>
    <property type="match status" value="1"/>
</dbReference>
<organism evidence="3 4">
    <name type="scientific">Strongylocentrotus purpuratus</name>
    <name type="common">Purple sea urchin</name>
    <dbReference type="NCBI Taxonomy" id="7668"/>
    <lineage>
        <taxon>Eukaryota</taxon>
        <taxon>Metazoa</taxon>
        <taxon>Echinodermata</taxon>
        <taxon>Eleutherozoa</taxon>
        <taxon>Echinozoa</taxon>
        <taxon>Echinoidea</taxon>
        <taxon>Euechinoidea</taxon>
        <taxon>Echinacea</taxon>
        <taxon>Camarodonta</taxon>
        <taxon>Echinidea</taxon>
        <taxon>Strongylocentrotidae</taxon>
        <taxon>Strongylocentrotus</taxon>
    </lineage>
</organism>
<dbReference type="PANTHER" id="PTHR16161:SF0">
    <property type="entry name" value="TRANSCRIPTIONAL PROTEIN SWT1"/>
    <property type="match status" value="1"/>
</dbReference>
<sequence length="907" mass="101784">MMGDEWVQRISRKRKTPYYFNTRTGVAQWDEPTINTEKTCKDQKKADTGEEENKGSPAKKVKSMSEPHTKSKSSPVKDCSPASKPMPSRCDQDPLAMPVEQQFVPRIIHPKKRKKKKRKKSSASSETPNLDDTPQKKYQDTEQPEPPDKSNSLKGPPAKLTLTVAAPESVMKETVLPERTNVNMPSPKGNGTGNQNKTIDGAPQPQRKTSFESVSLMEVDLPLRTEGKVLVVVDTNVLINSVKYVREIKGEPIKDLGDIMLTIPWMVMQELDLLKGPNCMAMTPLSSAARKALDFLHKNRTDPNIKGQSYNHFLKTRREKDVKETSDDKILRYCLQCKKKYPENLVVLLSNDKNLCVKASFSGVPSSGDRLFMDEIIKQVKSHSQLCLSSSDDNDIFSPSEECPSSASGRSSPEGAITCISPMEFTSPGTFQNNNTSTVKDLKTHSEDNERRKQPCISQQNDRKRTTPSPLMNQSDVNRPKPSSPASQSDLRTKSNITMGEKETKTQGRPSTSSTAPCGTVKAKSDLIEENIDHPHASDSATERKKKERDYTIQLTGFLRLALVVILRQEMVESYTDHWLEIVHKKPPWSLLDALQCIKKHYVAVFGLLLGRRNSEEVDQLISIVERIREEDSFTSKQLNSFHSAAKEILNPLHKKTKYKDVTTKCEGDIERVYRQWKKMIQEASKPTTSTVITQAAETPPRIIGLEPLEEKESVQESEDMCISPPATSSSNTPERGTETRLLIKNQGARQEMGERRGGDGMDHVTFCVLSCFEAVYTVLKYHRDVIVWSFKHLASGCPIEGLPTIGASLNYLSVALPLVEIIVQSLLRLIGSCIPVPLSRCAEVVQSLHAYVQALKLDLDISGFHPEILHQFLLTEDNRERIVVGSQQFSEVLQQLHECRVTLCQF</sequence>
<feature type="compositionally biased region" description="Polar residues" evidence="1">
    <location>
        <begin position="122"/>
        <end position="132"/>
    </location>
</feature>
<feature type="region of interest" description="Disordered" evidence="1">
    <location>
        <begin position="395"/>
        <end position="546"/>
    </location>
</feature>